<evidence type="ECO:0000259" key="7">
    <source>
        <dbReference type="SMART" id="SM00848"/>
    </source>
</evidence>
<dbReference type="SMART" id="SM00848">
    <property type="entry name" value="Inhibitor_I29"/>
    <property type="match status" value="1"/>
</dbReference>
<feature type="domain" description="Cathepsin propeptide inhibitor" evidence="7">
    <location>
        <begin position="37"/>
        <end position="92"/>
    </location>
</feature>
<accession>A0A9P0H332</accession>
<dbReference type="FunFam" id="3.90.70.10:FF:000006">
    <property type="entry name" value="Cathepsin S"/>
    <property type="match status" value="1"/>
</dbReference>
<keyword evidence="2" id="KW-0645">Protease</keyword>
<keyword evidence="3" id="KW-0378">Hydrolase</keyword>
<name>A0A9P0H332_NEZVI</name>
<dbReference type="PANTHER" id="PTHR12411">
    <property type="entry name" value="CYSTEINE PROTEASE FAMILY C1-RELATED"/>
    <property type="match status" value="1"/>
</dbReference>
<protein>
    <submittedName>
        <fullName evidence="8">Uncharacterized protein</fullName>
    </submittedName>
</protein>
<dbReference type="InterPro" id="IPR025661">
    <property type="entry name" value="Pept_asp_AS"/>
</dbReference>
<evidence type="ECO:0000256" key="2">
    <source>
        <dbReference type="ARBA" id="ARBA00022670"/>
    </source>
</evidence>
<reference evidence="8" key="1">
    <citation type="submission" date="2022-01" db="EMBL/GenBank/DDBJ databases">
        <authorList>
            <person name="King R."/>
        </authorList>
    </citation>
    <scope>NUCLEOTIDE SEQUENCE</scope>
</reference>
<dbReference type="InterPro" id="IPR013128">
    <property type="entry name" value="Peptidase_C1A"/>
</dbReference>
<evidence type="ECO:0000259" key="6">
    <source>
        <dbReference type="SMART" id="SM00645"/>
    </source>
</evidence>
<evidence type="ECO:0000256" key="3">
    <source>
        <dbReference type="ARBA" id="ARBA00022801"/>
    </source>
</evidence>
<evidence type="ECO:0000256" key="4">
    <source>
        <dbReference type="ARBA" id="ARBA00022807"/>
    </source>
</evidence>
<dbReference type="Gene3D" id="3.90.70.10">
    <property type="entry name" value="Cysteine proteinases"/>
    <property type="match status" value="1"/>
</dbReference>
<dbReference type="Pfam" id="PF00112">
    <property type="entry name" value="Peptidase_C1"/>
    <property type="match status" value="1"/>
</dbReference>
<evidence type="ECO:0000313" key="8">
    <source>
        <dbReference type="EMBL" id="CAH1391950.1"/>
    </source>
</evidence>
<feature type="domain" description="Peptidase C1A papain C-terminal" evidence="6">
    <location>
        <begin position="119"/>
        <end position="335"/>
    </location>
</feature>
<dbReference type="Proteomes" id="UP001152798">
    <property type="component" value="Chromosome 1"/>
</dbReference>
<evidence type="ECO:0000256" key="5">
    <source>
        <dbReference type="ARBA" id="ARBA00023157"/>
    </source>
</evidence>
<dbReference type="AlphaFoldDB" id="A0A9P0H332"/>
<sequence>MVFGTIVRAYTEIKRYDNEALNTDVATVGSVSIGVSSQHGKLYNSIEEERLRMNIFNHNQKMIEEHNAKYEAGLVTYYLAMNHFGDMLPEEVSHLEFNETGKMKKEPSFTFLPPANVEIPQSIDWRDLGAVTPVKNQGSCLSCWAFSTTGAMEGQLFRKSGELVSLSEQQLVDCSRNYKNLGCRGGLMDYSFNYLKDVEGLEKEDAYPYEALDRRCRYNKDKVVPGTKVKAYTDIRPNDDDALKAAVATVGPISIAVSAGNEHFMYYGGGVFNGDTCRSRLDHGILLVGYGSEDGEEYWIAKNSWGQVWGEDGYIRLTRSVRNVCGISSMASYPILQ</sequence>
<proteinExistence type="inferred from homology"/>
<organism evidence="8 9">
    <name type="scientific">Nezara viridula</name>
    <name type="common">Southern green stink bug</name>
    <name type="synonym">Cimex viridulus</name>
    <dbReference type="NCBI Taxonomy" id="85310"/>
    <lineage>
        <taxon>Eukaryota</taxon>
        <taxon>Metazoa</taxon>
        <taxon>Ecdysozoa</taxon>
        <taxon>Arthropoda</taxon>
        <taxon>Hexapoda</taxon>
        <taxon>Insecta</taxon>
        <taxon>Pterygota</taxon>
        <taxon>Neoptera</taxon>
        <taxon>Paraneoptera</taxon>
        <taxon>Hemiptera</taxon>
        <taxon>Heteroptera</taxon>
        <taxon>Panheteroptera</taxon>
        <taxon>Pentatomomorpha</taxon>
        <taxon>Pentatomoidea</taxon>
        <taxon>Pentatomidae</taxon>
        <taxon>Pentatominae</taxon>
        <taxon>Nezara</taxon>
    </lineage>
</organism>
<dbReference type="InterPro" id="IPR025660">
    <property type="entry name" value="Pept_his_AS"/>
</dbReference>
<dbReference type="OrthoDB" id="10253408at2759"/>
<dbReference type="InterPro" id="IPR013201">
    <property type="entry name" value="Prot_inhib_I29"/>
</dbReference>
<dbReference type="SUPFAM" id="SSF54001">
    <property type="entry name" value="Cysteine proteinases"/>
    <property type="match status" value="1"/>
</dbReference>
<evidence type="ECO:0000256" key="1">
    <source>
        <dbReference type="ARBA" id="ARBA00008455"/>
    </source>
</evidence>
<dbReference type="PROSITE" id="PS00640">
    <property type="entry name" value="THIOL_PROTEASE_ASN"/>
    <property type="match status" value="1"/>
</dbReference>
<dbReference type="PROSITE" id="PS00639">
    <property type="entry name" value="THIOL_PROTEASE_HIS"/>
    <property type="match status" value="1"/>
</dbReference>
<dbReference type="PRINTS" id="PR00705">
    <property type="entry name" value="PAPAIN"/>
</dbReference>
<gene>
    <name evidence="8" type="ORF">NEZAVI_LOCUS2864</name>
</gene>
<dbReference type="Pfam" id="PF08246">
    <property type="entry name" value="Inhibitor_I29"/>
    <property type="match status" value="1"/>
</dbReference>
<keyword evidence="4" id="KW-0788">Thiol protease</keyword>
<keyword evidence="9" id="KW-1185">Reference proteome</keyword>
<dbReference type="CDD" id="cd02248">
    <property type="entry name" value="Peptidase_C1A"/>
    <property type="match status" value="1"/>
</dbReference>
<dbReference type="GO" id="GO:0008234">
    <property type="term" value="F:cysteine-type peptidase activity"/>
    <property type="evidence" value="ECO:0007669"/>
    <property type="project" value="UniProtKB-KW"/>
</dbReference>
<comment type="similarity">
    <text evidence="1">Belongs to the peptidase C1 family.</text>
</comment>
<evidence type="ECO:0000313" key="9">
    <source>
        <dbReference type="Proteomes" id="UP001152798"/>
    </source>
</evidence>
<dbReference type="EMBL" id="OV725077">
    <property type="protein sequence ID" value="CAH1391950.1"/>
    <property type="molecule type" value="Genomic_DNA"/>
</dbReference>
<dbReference type="InterPro" id="IPR038765">
    <property type="entry name" value="Papain-like_cys_pep_sf"/>
</dbReference>
<dbReference type="InterPro" id="IPR000668">
    <property type="entry name" value="Peptidase_C1A_C"/>
</dbReference>
<dbReference type="GO" id="GO:0006508">
    <property type="term" value="P:proteolysis"/>
    <property type="evidence" value="ECO:0007669"/>
    <property type="project" value="UniProtKB-KW"/>
</dbReference>
<keyword evidence="5" id="KW-1015">Disulfide bond</keyword>
<dbReference type="InterPro" id="IPR039417">
    <property type="entry name" value="Peptidase_C1A_papain-like"/>
</dbReference>
<dbReference type="SMART" id="SM00645">
    <property type="entry name" value="Pept_C1"/>
    <property type="match status" value="1"/>
</dbReference>